<organism evidence="2">
    <name type="scientific">uncultured Cytophagales bacterium</name>
    <dbReference type="NCBI Taxonomy" id="158755"/>
    <lineage>
        <taxon>Bacteria</taxon>
        <taxon>Pseudomonadati</taxon>
        <taxon>Bacteroidota</taxon>
        <taxon>Sphingobacteriia</taxon>
        <taxon>Sphingobacteriales</taxon>
        <taxon>environmental samples</taxon>
    </lineage>
</organism>
<dbReference type="EMBL" id="CADCTQ010000560">
    <property type="protein sequence ID" value="CAA9318387.1"/>
    <property type="molecule type" value="Genomic_DNA"/>
</dbReference>
<evidence type="ECO:0008006" key="3">
    <source>
        <dbReference type="Google" id="ProtNLM"/>
    </source>
</evidence>
<proteinExistence type="predicted"/>
<accession>A0A6J4KYX3</accession>
<dbReference type="SUPFAM" id="SSF53254">
    <property type="entry name" value="Phosphoglycerate mutase-like"/>
    <property type="match status" value="1"/>
</dbReference>
<dbReference type="CDD" id="cd07067">
    <property type="entry name" value="HP_PGM_like"/>
    <property type="match status" value="1"/>
</dbReference>
<sequence>MTKHFFLIRHAQAETSSPMSKDFERMLTPTGMAEAMKMGERLLQLDVRPSLIVTSPAMRCADTAQLLAERMGYDTNAIRQEPDLYEASVRSLLSVINGLEESHERVMLVGHNPAATYLAEFLTRAEIGSLPTGGTVYMTFEGQKWAEVTGQSAKLVWFEYPDKATDAE</sequence>
<dbReference type="Pfam" id="PF00300">
    <property type="entry name" value="His_Phos_1"/>
    <property type="match status" value="1"/>
</dbReference>
<evidence type="ECO:0000313" key="2">
    <source>
        <dbReference type="EMBL" id="CAA9318387.1"/>
    </source>
</evidence>
<keyword evidence="1" id="KW-0378">Hydrolase</keyword>
<name>A0A6J4KYX3_9SPHI</name>
<reference evidence="2" key="1">
    <citation type="submission" date="2020-02" db="EMBL/GenBank/DDBJ databases">
        <authorList>
            <person name="Meier V. D."/>
        </authorList>
    </citation>
    <scope>NUCLEOTIDE SEQUENCE</scope>
    <source>
        <strain evidence="2">AVDCRST_MAG56</strain>
    </source>
</reference>
<dbReference type="InterPro" id="IPR029033">
    <property type="entry name" value="His_PPase_superfam"/>
</dbReference>
<dbReference type="PANTHER" id="PTHR20935">
    <property type="entry name" value="PHOSPHOGLYCERATE MUTASE-RELATED"/>
    <property type="match status" value="1"/>
</dbReference>
<gene>
    <name evidence="2" type="ORF">AVDCRST_MAG56-6760</name>
</gene>
<protein>
    <recommendedName>
        <fullName evidence="3">Phosphohistidine phosphatase SixA</fullName>
    </recommendedName>
</protein>
<dbReference type="AlphaFoldDB" id="A0A6J4KYX3"/>
<dbReference type="Gene3D" id="3.40.50.1240">
    <property type="entry name" value="Phosphoglycerate mutase-like"/>
    <property type="match status" value="1"/>
</dbReference>
<dbReference type="InterPro" id="IPR051021">
    <property type="entry name" value="Mito_Ser/Thr_phosphatase"/>
</dbReference>
<dbReference type="InterPro" id="IPR013078">
    <property type="entry name" value="His_Pase_superF_clade-1"/>
</dbReference>
<dbReference type="GO" id="GO:0016787">
    <property type="term" value="F:hydrolase activity"/>
    <property type="evidence" value="ECO:0007669"/>
    <property type="project" value="UniProtKB-KW"/>
</dbReference>
<evidence type="ECO:0000256" key="1">
    <source>
        <dbReference type="ARBA" id="ARBA00022801"/>
    </source>
</evidence>